<evidence type="ECO:0000256" key="1">
    <source>
        <dbReference type="ARBA" id="ARBA00004613"/>
    </source>
</evidence>
<dbReference type="PANTHER" id="PTHR11250:SF2">
    <property type="entry name" value="TACHYKININ-4"/>
    <property type="match status" value="1"/>
</dbReference>
<dbReference type="RefSeq" id="XP_028353905.1">
    <property type="nucleotide sequence ID" value="XM_028498104.1"/>
</dbReference>
<dbReference type="GO" id="GO:0007217">
    <property type="term" value="P:tachykinin receptor signaling pathway"/>
    <property type="evidence" value="ECO:0007669"/>
    <property type="project" value="TreeGrafter"/>
</dbReference>
<evidence type="ECO:0000256" key="7">
    <source>
        <dbReference type="SAM" id="MobiDB-lite"/>
    </source>
</evidence>
<reference evidence="9" key="1">
    <citation type="submission" date="2025-08" db="UniProtKB">
        <authorList>
            <consortium name="RefSeq"/>
        </authorList>
    </citation>
    <scope>IDENTIFICATION</scope>
    <source>
        <tissue evidence="9">Muscle</tissue>
    </source>
</reference>
<dbReference type="GeneID" id="102985333"/>
<dbReference type="GO" id="GO:0031835">
    <property type="term" value="F:substance P receptor binding"/>
    <property type="evidence" value="ECO:0007669"/>
    <property type="project" value="TreeGrafter"/>
</dbReference>
<comment type="subcellular location">
    <subcellularLocation>
        <location evidence="1">Secreted</location>
    </subcellularLocation>
</comment>
<name>A0A455BY15_PHYMC</name>
<dbReference type="STRING" id="9755.ENSPCTP00005031759"/>
<sequence length="153" mass="16473">MTLPARGFQSGSRKHQAPHTAPLRTCLPRGMQPTGPGTEQCSPCCCTSPLLLLMGLSACTVVGDRELALDAEAGSWVTVTPEEDVVPSIQLQLWEVKRGKASQFFGLMGKQVGGIPPIQPERRGYQRGPVVQGHLGRGGPSTEGREDEDHWSE</sequence>
<dbReference type="InParanoid" id="A0A455BY15"/>
<protein>
    <submittedName>
        <fullName evidence="9">Tachykinin-4</fullName>
    </submittedName>
</protein>
<evidence type="ECO:0000256" key="4">
    <source>
        <dbReference type="ARBA" id="ARBA00022685"/>
    </source>
</evidence>
<evidence type="ECO:0000256" key="5">
    <source>
        <dbReference type="ARBA" id="ARBA00022729"/>
    </source>
</evidence>
<keyword evidence="5" id="KW-0732">Signal</keyword>
<dbReference type="GO" id="GO:0007204">
    <property type="term" value="P:positive regulation of cytosolic calcium ion concentration"/>
    <property type="evidence" value="ECO:0007669"/>
    <property type="project" value="TreeGrafter"/>
</dbReference>
<organism evidence="8 9">
    <name type="scientific">Physeter macrocephalus</name>
    <name type="common">Sperm whale</name>
    <name type="synonym">Physeter catodon</name>
    <dbReference type="NCBI Taxonomy" id="9755"/>
    <lineage>
        <taxon>Eukaryota</taxon>
        <taxon>Metazoa</taxon>
        <taxon>Chordata</taxon>
        <taxon>Craniata</taxon>
        <taxon>Vertebrata</taxon>
        <taxon>Euteleostomi</taxon>
        <taxon>Mammalia</taxon>
        <taxon>Eutheria</taxon>
        <taxon>Laurasiatheria</taxon>
        <taxon>Artiodactyla</taxon>
        <taxon>Whippomorpha</taxon>
        <taxon>Cetacea</taxon>
        <taxon>Odontoceti</taxon>
        <taxon>Physeteridae</taxon>
        <taxon>Physeter</taxon>
    </lineage>
</organism>
<keyword evidence="8" id="KW-1185">Reference proteome</keyword>
<evidence type="ECO:0000256" key="2">
    <source>
        <dbReference type="ARBA" id="ARBA00007518"/>
    </source>
</evidence>
<keyword evidence="4" id="KW-0165">Cleavage on pair of basic residues</keyword>
<evidence type="ECO:0000256" key="3">
    <source>
        <dbReference type="ARBA" id="ARBA00022525"/>
    </source>
</evidence>
<accession>A0A455BY15</accession>
<feature type="compositionally biased region" description="Basic and acidic residues" evidence="7">
    <location>
        <begin position="143"/>
        <end position="153"/>
    </location>
</feature>
<evidence type="ECO:0000256" key="6">
    <source>
        <dbReference type="ARBA" id="ARBA00022815"/>
    </source>
</evidence>
<dbReference type="KEGG" id="pcad:102985333"/>
<dbReference type="GO" id="GO:0005615">
    <property type="term" value="C:extracellular space"/>
    <property type="evidence" value="ECO:0007669"/>
    <property type="project" value="TreeGrafter"/>
</dbReference>
<comment type="similarity">
    <text evidence="2">Belongs to the tachykinin family.</text>
</comment>
<dbReference type="CTD" id="255061"/>
<dbReference type="GO" id="GO:0006954">
    <property type="term" value="P:inflammatory response"/>
    <property type="evidence" value="ECO:0007669"/>
    <property type="project" value="TreeGrafter"/>
</dbReference>
<dbReference type="InterPro" id="IPR013055">
    <property type="entry name" value="Tachy_Neuro_lke_CS"/>
</dbReference>
<proteinExistence type="inferred from homology"/>
<gene>
    <name evidence="9" type="primary">TAC4</name>
</gene>
<dbReference type="PROSITE" id="PS00267">
    <property type="entry name" value="TACHYKININ"/>
    <property type="match status" value="1"/>
</dbReference>
<dbReference type="AlphaFoldDB" id="A0A455BY15"/>
<feature type="region of interest" description="Disordered" evidence="7">
    <location>
        <begin position="115"/>
        <end position="153"/>
    </location>
</feature>
<feature type="region of interest" description="Disordered" evidence="7">
    <location>
        <begin position="1"/>
        <end position="31"/>
    </location>
</feature>
<dbReference type="PANTHER" id="PTHR11250">
    <property type="entry name" value="TACHYKININ"/>
    <property type="match status" value="1"/>
</dbReference>
<keyword evidence="3" id="KW-0964">Secreted</keyword>
<dbReference type="OrthoDB" id="9538060at2759"/>
<evidence type="ECO:0000313" key="8">
    <source>
        <dbReference type="Proteomes" id="UP000248484"/>
    </source>
</evidence>
<dbReference type="Proteomes" id="UP000248484">
    <property type="component" value="Chromosome 14"/>
</dbReference>
<evidence type="ECO:0000313" key="9">
    <source>
        <dbReference type="RefSeq" id="XP_028353905.1"/>
    </source>
</evidence>
<keyword evidence="6" id="KW-0027">Amidation</keyword>